<keyword evidence="8" id="KW-0175">Coiled coil</keyword>
<dbReference type="RefSeq" id="WP_094985363.1">
    <property type="nucleotide sequence ID" value="NZ_NHNI01000002.1"/>
</dbReference>
<dbReference type="InterPro" id="IPR051537">
    <property type="entry name" value="DNA_Adenine_Mtase"/>
</dbReference>
<gene>
    <name evidence="11" type="ORF">CBP51_13475</name>
</gene>
<name>A0A266Q2Y6_9GAMM</name>
<evidence type="ECO:0000256" key="3">
    <source>
        <dbReference type="ARBA" id="ARBA00022603"/>
    </source>
</evidence>
<dbReference type="GO" id="GO:0032259">
    <property type="term" value="P:methylation"/>
    <property type="evidence" value="ECO:0007669"/>
    <property type="project" value="UniProtKB-KW"/>
</dbReference>
<evidence type="ECO:0000256" key="6">
    <source>
        <dbReference type="ARBA" id="ARBA00022747"/>
    </source>
</evidence>
<sequence>MAIKKSDLYSSLWASCDELRGGMDASQYKDYVLFMLFIKYITDKYADSDEFAPPVKIPKGASFKDMVALKGKPDIGDKINKKVIQPLIDANTRLARSDFPDFDDSNKLGEGADKVEKLTNLIAIFQKPELDFSKNRAEHDDILGDAYEYLMRHFAQDSGKSKGQFYTPSEVSRVLAKVIGISPENANARTTAYDPTCGSGSLLLKVAEEAGAKKRITLEGQEKDVTTAGLARMNMILHDFPTANILSGNTLANPKFKDGEQLRTYDYVVANPPFSDKAWSTGLTPLKDPYQRFSWGEPPAKQGDYAYLLHIIRSMKPGKGKAACILPHGVLFRGNAEAVIRKKLIESGILKAIIGLPANLFYGTGIPACILVLDKENAQARKGILMIDASKGFIKDGNKNRLREQDIHKIVDSFHKLSNPTHKQTNIPRYARMVPLAEIADAKNDFNLNLPRYIDSSEPEDLQDIDAHLNGGIPNRDLDDAELPLAAYWQQMPGLRTALFKKADRKGYSQLRLPISQIKQAILNHAEFIAFNEAAYAVFGKWKKTNTPKLKGFGKNGHPKELIEEISEDLLARFQTQPLLDAYDIYQHLMDYWAETMQDDCYLISADGWVAKPVRIIEIDKKGKTKDKGWACDLIPKPYIVARYFSAEQAALDEAQAELETAINQLQELEEEHSGEEGYFSSLDKIAKAEINVRLKEIKTDKEAKEEIAVLKQWLQLNEKQSELKRSIKEQDAALDHLSHDQYAKLSQDDVKNIVVDDKWLAKLAAEVQTELDRISQTLTSRIRQLAERYDTPLPELVDEVAALAKKVNSHLKKMGIAWN</sequence>
<dbReference type="Gene3D" id="1.20.1260.30">
    <property type="match status" value="1"/>
</dbReference>
<evidence type="ECO:0000256" key="4">
    <source>
        <dbReference type="ARBA" id="ARBA00022679"/>
    </source>
</evidence>
<dbReference type="Pfam" id="PF02384">
    <property type="entry name" value="N6_Mtase"/>
    <property type="match status" value="1"/>
</dbReference>
<evidence type="ECO:0000256" key="8">
    <source>
        <dbReference type="SAM" id="Coils"/>
    </source>
</evidence>
<keyword evidence="4" id="KW-0808">Transferase</keyword>
<evidence type="ECO:0000256" key="5">
    <source>
        <dbReference type="ARBA" id="ARBA00022691"/>
    </source>
</evidence>
<dbReference type="InterPro" id="IPR022749">
    <property type="entry name" value="D12N6_MeTrfase_N"/>
</dbReference>
<keyword evidence="11" id="KW-0540">Nuclease</keyword>
<feature type="domain" description="DNA methylase adenine-specific" evidence="9">
    <location>
        <begin position="139"/>
        <end position="460"/>
    </location>
</feature>
<dbReference type="Pfam" id="PF12161">
    <property type="entry name" value="HsdM_N"/>
    <property type="match status" value="1"/>
</dbReference>
<dbReference type="GO" id="GO:0004519">
    <property type="term" value="F:endonuclease activity"/>
    <property type="evidence" value="ECO:0007669"/>
    <property type="project" value="UniProtKB-KW"/>
</dbReference>
<evidence type="ECO:0000256" key="1">
    <source>
        <dbReference type="ARBA" id="ARBA00006594"/>
    </source>
</evidence>
<comment type="similarity">
    <text evidence="1">Belongs to the N(4)/N(6)-methyltransferase family.</text>
</comment>
<keyword evidence="5" id="KW-0949">S-adenosyl-L-methionine</keyword>
<dbReference type="PRINTS" id="PR00507">
    <property type="entry name" value="N12N6MTFRASE"/>
</dbReference>
<dbReference type="GO" id="GO:0009307">
    <property type="term" value="P:DNA restriction-modification system"/>
    <property type="evidence" value="ECO:0007669"/>
    <property type="project" value="UniProtKB-KW"/>
</dbReference>
<feature type="domain" description="N6 adenine-specific DNA methyltransferase N-terminal" evidence="10">
    <location>
        <begin position="10"/>
        <end position="125"/>
    </location>
</feature>
<dbReference type="EC" id="2.1.1.72" evidence="2"/>
<proteinExistence type="inferred from homology"/>
<keyword evidence="11" id="KW-0378">Hydrolase</keyword>
<keyword evidence="11" id="KW-0255">Endonuclease</keyword>
<keyword evidence="6" id="KW-0680">Restriction system</keyword>
<feature type="coiled-coil region" evidence="8">
    <location>
        <begin position="645"/>
        <end position="679"/>
    </location>
</feature>
<evidence type="ECO:0000259" key="10">
    <source>
        <dbReference type="Pfam" id="PF12161"/>
    </source>
</evidence>
<evidence type="ECO:0000256" key="7">
    <source>
        <dbReference type="ARBA" id="ARBA00047942"/>
    </source>
</evidence>
<dbReference type="GO" id="GO:0009007">
    <property type="term" value="F:site-specific DNA-methyltransferase (adenine-specific) activity"/>
    <property type="evidence" value="ECO:0007669"/>
    <property type="project" value="UniProtKB-EC"/>
</dbReference>
<evidence type="ECO:0000256" key="2">
    <source>
        <dbReference type="ARBA" id="ARBA00011900"/>
    </source>
</evidence>
<evidence type="ECO:0000313" key="12">
    <source>
        <dbReference type="Proteomes" id="UP000216101"/>
    </source>
</evidence>
<dbReference type="PANTHER" id="PTHR42933">
    <property type="entry name" value="SLR6095 PROTEIN"/>
    <property type="match status" value="1"/>
</dbReference>
<dbReference type="Gene3D" id="3.40.50.150">
    <property type="entry name" value="Vaccinia Virus protein VP39"/>
    <property type="match status" value="1"/>
</dbReference>
<evidence type="ECO:0000259" key="9">
    <source>
        <dbReference type="Pfam" id="PF02384"/>
    </source>
</evidence>
<dbReference type="PANTHER" id="PTHR42933:SF3">
    <property type="entry name" value="TYPE I RESTRICTION ENZYME MJAVIII METHYLASE SUBUNIT"/>
    <property type="match status" value="1"/>
</dbReference>
<comment type="catalytic activity">
    <reaction evidence="7">
        <text>a 2'-deoxyadenosine in DNA + S-adenosyl-L-methionine = an N(6)-methyl-2'-deoxyadenosine in DNA + S-adenosyl-L-homocysteine + H(+)</text>
        <dbReference type="Rhea" id="RHEA:15197"/>
        <dbReference type="Rhea" id="RHEA-COMP:12418"/>
        <dbReference type="Rhea" id="RHEA-COMP:12419"/>
        <dbReference type="ChEBI" id="CHEBI:15378"/>
        <dbReference type="ChEBI" id="CHEBI:57856"/>
        <dbReference type="ChEBI" id="CHEBI:59789"/>
        <dbReference type="ChEBI" id="CHEBI:90615"/>
        <dbReference type="ChEBI" id="CHEBI:90616"/>
        <dbReference type="EC" id="2.1.1.72"/>
    </reaction>
</comment>
<dbReference type="InterPro" id="IPR029063">
    <property type="entry name" value="SAM-dependent_MTases_sf"/>
</dbReference>
<dbReference type="PROSITE" id="PS00092">
    <property type="entry name" value="N6_MTASE"/>
    <property type="match status" value="1"/>
</dbReference>
<keyword evidence="3" id="KW-0489">Methyltransferase</keyword>
<dbReference type="InterPro" id="IPR002052">
    <property type="entry name" value="DNA_methylase_N6_adenine_CS"/>
</dbReference>
<dbReference type="Proteomes" id="UP000216101">
    <property type="component" value="Unassembled WGS sequence"/>
</dbReference>
<dbReference type="SUPFAM" id="SSF53335">
    <property type="entry name" value="S-adenosyl-L-methionine-dependent methyltransferases"/>
    <property type="match status" value="1"/>
</dbReference>
<accession>A0A266Q2Y6</accession>
<dbReference type="GO" id="GO:0003677">
    <property type="term" value="F:DNA binding"/>
    <property type="evidence" value="ECO:0007669"/>
    <property type="project" value="InterPro"/>
</dbReference>
<dbReference type="GO" id="GO:0008170">
    <property type="term" value="F:N-methyltransferase activity"/>
    <property type="evidence" value="ECO:0007669"/>
    <property type="project" value="InterPro"/>
</dbReference>
<reference evidence="12" key="1">
    <citation type="submission" date="2017-05" db="EMBL/GenBank/DDBJ databases">
        <authorList>
            <person name="Barney B.M."/>
        </authorList>
    </citation>
    <scope>NUCLEOTIDE SEQUENCE [LARGE SCALE GENOMIC DNA]</scope>
    <source>
        <strain evidence="12">PSBB022</strain>
    </source>
</reference>
<dbReference type="InterPro" id="IPR003356">
    <property type="entry name" value="DNA_methylase_A-5"/>
</dbReference>
<keyword evidence="12" id="KW-1185">Reference proteome</keyword>
<dbReference type="InterPro" id="IPR038333">
    <property type="entry name" value="T1MK-like_N_sf"/>
</dbReference>
<dbReference type="AlphaFoldDB" id="A0A266Q2Y6"/>
<evidence type="ECO:0000313" key="11">
    <source>
        <dbReference type="EMBL" id="OZY84234.1"/>
    </source>
</evidence>
<organism evidence="11 12">
    <name type="scientific">Cellvibrio mixtus</name>
    <dbReference type="NCBI Taxonomy" id="39650"/>
    <lineage>
        <taxon>Bacteria</taxon>
        <taxon>Pseudomonadati</taxon>
        <taxon>Pseudomonadota</taxon>
        <taxon>Gammaproteobacteria</taxon>
        <taxon>Cellvibrionales</taxon>
        <taxon>Cellvibrionaceae</taxon>
        <taxon>Cellvibrio</taxon>
    </lineage>
</organism>
<dbReference type="EMBL" id="NHNI01000002">
    <property type="protein sequence ID" value="OZY84234.1"/>
    <property type="molecule type" value="Genomic_DNA"/>
</dbReference>
<protein>
    <recommendedName>
        <fullName evidence="2">site-specific DNA-methyltransferase (adenine-specific)</fullName>
        <ecNumber evidence="2">2.1.1.72</ecNumber>
    </recommendedName>
</protein>
<comment type="caution">
    <text evidence="11">The sequence shown here is derived from an EMBL/GenBank/DDBJ whole genome shotgun (WGS) entry which is preliminary data.</text>
</comment>